<organism evidence="2 3">
    <name type="scientific">Ferrigenium kumadai</name>
    <dbReference type="NCBI Taxonomy" id="1682490"/>
    <lineage>
        <taxon>Bacteria</taxon>
        <taxon>Pseudomonadati</taxon>
        <taxon>Pseudomonadota</taxon>
        <taxon>Betaproteobacteria</taxon>
        <taxon>Nitrosomonadales</taxon>
        <taxon>Gallionellaceae</taxon>
        <taxon>Ferrigenium</taxon>
    </lineage>
</organism>
<keyword evidence="3" id="KW-1185">Reference proteome</keyword>
<evidence type="ECO:0000259" key="1">
    <source>
        <dbReference type="Pfam" id="PF16747"/>
    </source>
</evidence>
<evidence type="ECO:0000313" key="2">
    <source>
        <dbReference type="EMBL" id="BBJ00237.1"/>
    </source>
</evidence>
<feature type="domain" description="Surface-adhesin protein E-like" evidence="1">
    <location>
        <begin position="71"/>
        <end position="178"/>
    </location>
</feature>
<dbReference type="EMBL" id="AP019536">
    <property type="protein sequence ID" value="BBJ00237.1"/>
    <property type="molecule type" value="Genomic_DNA"/>
</dbReference>
<sequence>MAAEQFQSEQAAQQHCPDDTVVWLNLRSGNVHSKGMKWYGKTQGGAYVCKKDLPKKKAEAKASGGKDKAGWRKVVQDDARTVYASSSPLEKNGDKVTILSMVDLRKASRLSDSKEFLSWETQYEFDCPKGQSRIVAASMYSGNMGAGEVTGSIVYESPEWESIPKGSNGEALWKLACGKK</sequence>
<evidence type="ECO:0000313" key="3">
    <source>
        <dbReference type="Proteomes" id="UP001319121"/>
    </source>
</evidence>
<reference evidence="2 3" key="1">
    <citation type="submission" date="2019-03" db="EMBL/GenBank/DDBJ databases">
        <title>Complete genome sequence of Ferrigenium kumadai strain An22, a microaerophilic iron-oxidizing bacterium isolated from a paddy field soil.</title>
        <authorList>
            <person name="Watanabe T."/>
            <person name="Asakawa S."/>
        </authorList>
    </citation>
    <scope>NUCLEOTIDE SEQUENCE [LARGE SCALE GENOMIC DNA]</scope>
    <source>
        <strain evidence="2 3">An22</strain>
    </source>
</reference>
<name>A0AAN1W0Y9_9PROT</name>
<dbReference type="Pfam" id="PF16747">
    <property type="entry name" value="Adhesin_E"/>
    <property type="match status" value="1"/>
</dbReference>
<dbReference type="InterPro" id="IPR031939">
    <property type="entry name" value="Adhesin_E-like"/>
</dbReference>
<dbReference type="Proteomes" id="UP001319121">
    <property type="component" value="Chromosome"/>
</dbReference>
<protein>
    <recommendedName>
        <fullName evidence="1">Surface-adhesin protein E-like domain-containing protein</fullName>
    </recommendedName>
</protein>
<proteinExistence type="predicted"/>
<dbReference type="KEGG" id="fku:FGKAn22_19290"/>
<gene>
    <name evidence="2" type="ORF">FGKAn22_19290</name>
</gene>
<accession>A0AAN1W0Y9</accession>
<dbReference type="AlphaFoldDB" id="A0AAN1W0Y9"/>